<name>A0A0S6UDG2_NEOTH</name>
<proteinExistence type="predicted"/>
<dbReference type="EMBL" id="DF238840">
    <property type="protein sequence ID" value="GAF25992.1"/>
    <property type="molecule type" value="Genomic_DNA"/>
</dbReference>
<organism evidence="1">
    <name type="scientific">Moorella thermoacetica Y72</name>
    <dbReference type="NCBI Taxonomy" id="1325331"/>
    <lineage>
        <taxon>Bacteria</taxon>
        <taxon>Bacillati</taxon>
        <taxon>Bacillota</taxon>
        <taxon>Clostridia</taxon>
        <taxon>Neomoorellales</taxon>
        <taxon>Neomoorellaceae</taxon>
        <taxon>Neomoorella</taxon>
    </lineage>
</organism>
<protein>
    <submittedName>
        <fullName evidence="1">Uncharacterized protein conserved in bacteria</fullName>
    </submittedName>
</protein>
<gene>
    <name evidence="1" type="ORF">MTY_1329</name>
</gene>
<sequence length="61" mass="6906">MRRRWPKMVATGDACLRCGASLSLMERLSLEDAVEVPGMGSLCPNCYRELSAEEYARYFKS</sequence>
<accession>A0A0S6UDG2</accession>
<evidence type="ECO:0000313" key="1">
    <source>
        <dbReference type="EMBL" id="GAF25992.1"/>
    </source>
</evidence>
<dbReference type="AlphaFoldDB" id="A0A0S6UDG2"/>
<dbReference type="Proteomes" id="UP000063718">
    <property type="component" value="Unassembled WGS sequence"/>
</dbReference>
<reference evidence="1" key="1">
    <citation type="journal article" date="2014" name="Gene">
        <title>Genome-guided analysis of transformation efficiency and carbon dioxide assimilation by Moorella thermoacetica Y72.</title>
        <authorList>
            <person name="Tsukahara K."/>
            <person name="Kita A."/>
            <person name="Nakashimada Y."/>
            <person name="Hoshino T."/>
            <person name="Murakami K."/>
        </authorList>
    </citation>
    <scope>NUCLEOTIDE SEQUENCE [LARGE SCALE GENOMIC DNA]</scope>
    <source>
        <strain evidence="1">Y72</strain>
    </source>
</reference>